<accession>A0A8J3WJW5</accession>
<evidence type="ECO:0000259" key="1">
    <source>
        <dbReference type="Pfam" id="PF01844"/>
    </source>
</evidence>
<dbReference type="AlphaFoldDB" id="A0A8J3WJW5"/>
<evidence type="ECO:0000313" key="2">
    <source>
        <dbReference type="EMBL" id="GIH91955.1"/>
    </source>
</evidence>
<dbReference type="Proteomes" id="UP000619788">
    <property type="component" value="Unassembled WGS sequence"/>
</dbReference>
<keyword evidence="3" id="KW-1185">Reference proteome</keyword>
<dbReference type="Pfam" id="PF01844">
    <property type="entry name" value="HNH"/>
    <property type="match status" value="1"/>
</dbReference>
<dbReference type="GO" id="GO:0008270">
    <property type="term" value="F:zinc ion binding"/>
    <property type="evidence" value="ECO:0007669"/>
    <property type="project" value="InterPro"/>
</dbReference>
<organism evidence="2 3">
    <name type="scientific">Planobispora siamensis</name>
    <dbReference type="NCBI Taxonomy" id="936338"/>
    <lineage>
        <taxon>Bacteria</taxon>
        <taxon>Bacillati</taxon>
        <taxon>Actinomycetota</taxon>
        <taxon>Actinomycetes</taxon>
        <taxon>Streptosporangiales</taxon>
        <taxon>Streptosporangiaceae</taxon>
        <taxon>Planobispora</taxon>
    </lineage>
</organism>
<dbReference type="Gene3D" id="1.10.30.50">
    <property type="match status" value="1"/>
</dbReference>
<dbReference type="GO" id="GO:0004519">
    <property type="term" value="F:endonuclease activity"/>
    <property type="evidence" value="ECO:0007669"/>
    <property type="project" value="InterPro"/>
</dbReference>
<feature type="domain" description="HNH" evidence="1">
    <location>
        <begin position="28"/>
        <end position="81"/>
    </location>
</feature>
<evidence type="ECO:0000313" key="3">
    <source>
        <dbReference type="Proteomes" id="UP000619788"/>
    </source>
</evidence>
<comment type="caution">
    <text evidence="2">The sequence shown here is derived from an EMBL/GenBank/DDBJ whole genome shotgun (WGS) entry which is preliminary data.</text>
</comment>
<dbReference type="RefSeq" id="WP_204064203.1">
    <property type="nucleotide sequence ID" value="NZ_BOOJ01000023.1"/>
</dbReference>
<gene>
    <name evidence="2" type="ORF">Psi01_25850</name>
</gene>
<reference evidence="2 3" key="1">
    <citation type="submission" date="2021-01" db="EMBL/GenBank/DDBJ databases">
        <title>Whole genome shotgun sequence of Planobispora siamensis NBRC 107568.</title>
        <authorList>
            <person name="Komaki H."/>
            <person name="Tamura T."/>
        </authorList>
    </citation>
    <scope>NUCLEOTIDE SEQUENCE [LARGE SCALE GENOMIC DNA]</scope>
    <source>
        <strain evidence="2 3">NBRC 107568</strain>
    </source>
</reference>
<dbReference type="EMBL" id="BOOJ01000023">
    <property type="protein sequence ID" value="GIH91955.1"/>
    <property type="molecule type" value="Genomic_DNA"/>
</dbReference>
<dbReference type="GO" id="GO:0003676">
    <property type="term" value="F:nucleic acid binding"/>
    <property type="evidence" value="ECO:0007669"/>
    <property type="project" value="InterPro"/>
</dbReference>
<sequence>MPRSKGRTGRPYRTLREQLRNSPAGRVCWICGHGIDLRLPARHPLSWSLDHVVPLDRGGDELNPANARAAHYGCNSRKGNRMSVVRPKTSRAW</sequence>
<proteinExistence type="predicted"/>
<name>A0A8J3WJW5_9ACTN</name>
<protein>
    <recommendedName>
        <fullName evidence="1">HNH domain-containing protein</fullName>
    </recommendedName>
</protein>
<dbReference type="InterPro" id="IPR002711">
    <property type="entry name" value="HNH"/>
</dbReference>